<feature type="transmembrane region" description="Helical" evidence="1">
    <location>
        <begin position="125"/>
        <end position="143"/>
    </location>
</feature>
<keyword evidence="1" id="KW-1133">Transmembrane helix</keyword>
<feature type="transmembrane region" description="Helical" evidence="1">
    <location>
        <begin position="88"/>
        <end position="105"/>
    </location>
</feature>
<organism evidence="2 3">
    <name type="scientific">Novosphingobium decolorationis</name>
    <dbReference type="NCBI Taxonomy" id="2698673"/>
    <lineage>
        <taxon>Bacteria</taxon>
        <taxon>Pseudomonadati</taxon>
        <taxon>Pseudomonadota</taxon>
        <taxon>Alphaproteobacteria</taxon>
        <taxon>Sphingomonadales</taxon>
        <taxon>Sphingomonadaceae</taxon>
        <taxon>Novosphingobium</taxon>
    </lineage>
</organism>
<keyword evidence="3" id="KW-1185">Reference proteome</keyword>
<accession>A0ABX8E9B9</accession>
<dbReference type="RefSeq" id="WP_213501301.1">
    <property type="nucleotide sequence ID" value="NZ_CP054856.1"/>
</dbReference>
<feature type="transmembrane region" description="Helical" evidence="1">
    <location>
        <begin position="36"/>
        <end position="58"/>
    </location>
</feature>
<dbReference type="Proteomes" id="UP000677126">
    <property type="component" value="Chromosome"/>
</dbReference>
<gene>
    <name evidence="2" type="ORF">HT578_20705</name>
</gene>
<feature type="transmembrane region" description="Helical" evidence="1">
    <location>
        <begin position="64"/>
        <end position="83"/>
    </location>
</feature>
<reference evidence="2 3" key="1">
    <citation type="journal article" date="2021" name="Int. J. Syst. Evol. Microbiol.">
        <title>Novosphingobium decolorationis sp. nov., an aniline blue-decolourizing bacterium isolated from East Pacific sediment.</title>
        <authorList>
            <person name="Chen X."/>
            <person name="Dong B."/>
            <person name="Chen T."/>
            <person name="Ren N."/>
            <person name="Wang J."/>
            <person name="Xu Y."/>
            <person name="Yang J."/>
            <person name="Zhu S."/>
            <person name="Chen J."/>
        </authorList>
    </citation>
    <scope>NUCLEOTIDE SEQUENCE [LARGE SCALE GENOMIC DNA]</scope>
    <source>
        <strain evidence="2 3">502str22</strain>
    </source>
</reference>
<feature type="transmembrane region" description="Helical" evidence="1">
    <location>
        <begin position="12"/>
        <end position="29"/>
    </location>
</feature>
<keyword evidence="1" id="KW-0472">Membrane</keyword>
<evidence type="ECO:0000313" key="2">
    <source>
        <dbReference type="EMBL" id="QVM85801.1"/>
    </source>
</evidence>
<name>A0ABX8E9B9_9SPHN</name>
<evidence type="ECO:0008006" key="4">
    <source>
        <dbReference type="Google" id="ProtNLM"/>
    </source>
</evidence>
<evidence type="ECO:0000313" key="3">
    <source>
        <dbReference type="Proteomes" id="UP000677126"/>
    </source>
</evidence>
<proteinExistence type="predicted"/>
<protein>
    <recommendedName>
        <fullName evidence="4">DUF962 domain-containing protein</fullName>
    </recommendedName>
</protein>
<dbReference type="EMBL" id="CP054856">
    <property type="protein sequence ID" value="QVM85801.1"/>
    <property type="molecule type" value="Genomic_DNA"/>
</dbReference>
<keyword evidence="1" id="KW-0812">Transmembrane</keyword>
<sequence>MFETLMDLRVQLQTAMIVILFLAALRWGAVPEKLVAGLLGAMIVFHVGYHSLVGGAVVVGGVDLGHVVIDLALLVALGAVALYANRVYPLWLTAAQLISVFSYAYRYLDGEGELGRGPYDVMATLPFYLCVLFAWVGFVRHVLRQRRHGDYPSWSRATAGRHSGEPVRN</sequence>
<evidence type="ECO:0000256" key="1">
    <source>
        <dbReference type="SAM" id="Phobius"/>
    </source>
</evidence>